<dbReference type="STRING" id="716816.BST96_05810"/>
<evidence type="ECO:0000313" key="2">
    <source>
        <dbReference type="Proteomes" id="UP000193450"/>
    </source>
</evidence>
<accession>A0A1X9NCN7</accession>
<name>A0A1X9NCN7_9GAMM</name>
<gene>
    <name evidence="1" type="ORF">BST96_05810</name>
</gene>
<reference evidence="1 2" key="1">
    <citation type="submission" date="2016-11" db="EMBL/GenBank/DDBJ databases">
        <title>Trade-off between light-utilization and light-protection in marine flavobacteria.</title>
        <authorList>
            <person name="Kumagai Y."/>
        </authorList>
    </citation>
    <scope>NUCLEOTIDE SEQUENCE [LARGE SCALE GENOMIC DNA]</scope>
    <source>
        <strain evidence="1 2">NBRC 107125</strain>
    </source>
</reference>
<dbReference type="Proteomes" id="UP000193450">
    <property type="component" value="Chromosome"/>
</dbReference>
<dbReference type="SUPFAM" id="SSF53850">
    <property type="entry name" value="Periplasmic binding protein-like II"/>
    <property type="match status" value="1"/>
</dbReference>
<protein>
    <submittedName>
        <fullName evidence="1">Uncharacterized protein</fullName>
    </submittedName>
</protein>
<organism evidence="1 2">
    <name type="scientific">Oceanicoccus sagamiensis</name>
    <dbReference type="NCBI Taxonomy" id="716816"/>
    <lineage>
        <taxon>Bacteria</taxon>
        <taxon>Pseudomonadati</taxon>
        <taxon>Pseudomonadota</taxon>
        <taxon>Gammaproteobacteria</taxon>
        <taxon>Cellvibrionales</taxon>
        <taxon>Spongiibacteraceae</taxon>
        <taxon>Oceanicoccus</taxon>
    </lineage>
</organism>
<dbReference type="AlphaFoldDB" id="A0A1X9NCN7"/>
<dbReference type="EMBL" id="CP019343">
    <property type="protein sequence ID" value="ARN73675.1"/>
    <property type="molecule type" value="Genomic_DNA"/>
</dbReference>
<proteinExistence type="predicted"/>
<dbReference type="Gene3D" id="3.40.190.10">
    <property type="entry name" value="Periplasmic binding protein-like II"/>
    <property type="match status" value="2"/>
</dbReference>
<keyword evidence="2" id="KW-1185">Reference proteome</keyword>
<evidence type="ECO:0000313" key="1">
    <source>
        <dbReference type="EMBL" id="ARN73675.1"/>
    </source>
</evidence>
<sequence length="261" mass="28828">MLVPALGFSETQPSLVIAQSDKESIPYSWFDACQQKITGSSQHILKKIFSDLNINLRVAAKTITGPDSIKDIVKAAEQGKLDFIYGVGGGDLSYLGLTANSVPAVIFERGLIYSAELGVANSLSDFSHKKGILIGTTKQSMPRSIAKVLKPYALDLEVYTSLDKALEQLSNQQVDYVIDNRYSIKLAAIKHGIKDNFNYLTLEALQTAVYIAVPIGSAKEKYFPLIDKKITQMRTTGYEEHIHSRYLNLWSEVGNCDTTLN</sequence>
<dbReference type="KEGG" id="osg:BST96_05810"/>